<protein>
    <submittedName>
        <fullName evidence="3">Uncharacterized protein</fullName>
    </submittedName>
</protein>
<organism evidence="3 4">
    <name type="scientific">Paenibacillus rhizolycopersici</name>
    <dbReference type="NCBI Taxonomy" id="2780073"/>
    <lineage>
        <taxon>Bacteria</taxon>
        <taxon>Bacillati</taxon>
        <taxon>Bacillota</taxon>
        <taxon>Bacilli</taxon>
        <taxon>Bacillales</taxon>
        <taxon>Paenibacillaceae</taxon>
        <taxon>Paenibacillus</taxon>
    </lineage>
</organism>
<evidence type="ECO:0000256" key="1">
    <source>
        <dbReference type="SAM" id="MobiDB-lite"/>
    </source>
</evidence>
<accession>A0ABS2H8F6</accession>
<feature type="region of interest" description="Disordered" evidence="1">
    <location>
        <begin position="1"/>
        <end position="27"/>
    </location>
</feature>
<comment type="caution">
    <text evidence="3">The sequence shown here is derived from an EMBL/GenBank/DDBJ whole genome shotgun (WGS) entry which is preliminary data.</text>
</comment>
<dbReference type="Proteomes" id="UP001516620">
    <property type="component" value="Unassembled WGS sequence"/>
</dbReference>
<evidence type="ECO:0000313" key="3">
    <source>
        <dbReference type="EMBL" id="MBM6996096.1"/>
    </source>
</evidence>
<keyword evidence="2" id="KW-1133">Transmembrane helix</keyword>
<name>A0ABS2H8F6_9BACL</name>
<dbReference type="RefSeq" id="WP_193416907.1">
    <property type="nucleotide sequence ID" value="NZ_JADCNN020000008.1"/>
</dbReference>
<feature type="transmembrane region" description="Helical" evidence="2">
    <location>
        <begin position="37"/>
        <end position="57"/>
    </location>
</feature>
<keyword evidence="2" id="KW-0472">Membrane</keyword>
<reference evidence="3 4" key="1">
    <citation type="submission" date="2021-01" db="EMBL/GenBank/DDBJ databases">
        <title>Paenibacillus sp.nov. isolated from the rhizosphere soil of tomato plant.</title>
        <authorList>
            <person name="Thin K.K."/>
            <person name="Zhang X."/>
            <person name="He S."/>
        </authorList>
    </citation>
    <scope>NUCLEOTIDE SEQUENCE [LARGE SCALE GENOMIC DNA]</scope>
    <source>
        <strain evidence="3 4">DXFW5</strain>
    </source>
</reference>
<keyword evidence="2" id="KW-0812">Transmembrane</keyword>
<dbReference type="EMBL" id="JADCNN020000008">
    <property type="protein sequence ID" value="MBM6996096.1"/>
    <property type="molecule type" value="Genomic_DNA"/>
</dbReference>
<evidence type="ECO:0000313" key="4">
    <source>
        <dbReference type="Proteomes" id="UP001516620"/>
    </source>
</evidence>
<evidence type="ECO:0000256" key="2">
    <source>
        <dbReference type="SAM" id="Phobius"/>
    </source>
</evidence>
<keyword evidence="4" id="KW-1185">Reference proteome</keyword>
<proteinExistence type="predicted"/>
<feature type="compositionally biased region" description="Basic and acidic residues" evidence="1">
    <location>
        <begin position="1"/>
        <end position="17"/>
    </location>
</feature>
<gene>
    <name evidence="3" type="ORF">IM700_010610</name>
</gene>
<sequence length="61" mass="6672">MNDDHGKPFSHPADPHGAKANYDTNEHKLHSTGVPGFWRQTTNLLILAGVIAAIIIISRIL</sequence>